<keyword evidence="7" id="KW-0418">Kinase</keyword>
<evidence type="ECO:0000256" key="4">
    <source>
        <dbReference type="ARBA" id="ARBA00022597"/>
    </source>
</evidence>
<keyword evidence="5" id="KW-0808">Transferase</keyword>
<evidence type="ECO:0000313" key="10">
    <source>
        <dbReference type="Proteomes" id="UP000188993"/>
    </source>
</evidence>
<dbReference type="PANTHER" id="PTHR33799:SF1">
    <property type="entry name" value="PTS SYSTEM MANNOSE-SPECIFIC EIIAB COMPONENT-RELATED"/>
    <property type="match status" value="1"/>
</dbReference>
<accession>A0A1S6IQE6</accession>
<dbReference type="Proteomes" id="UP000188993">
    <property type="component" value="Chromosome"/>
</dbReference>
<dbReference type="AlphaFoldDB" id="A0A1S6IQE6"/>
<dbReference type="PROSITE" id="PS51096">
    <property type="entry name" value="PTS_EIIA_TYPE_4"/>
    <property type="match status" value="1"/>
</dbReference>
<dbReference type="EMBL" id="CP019728">
    <property type="protein sequence ID" value="AQS53772.1"/>
    <property type="molecule type" value="Genomic_DNA"/>
</dbReference>
<dbReference type="OrthoDB" id="6623712at2"/>
<dbReference type="GO" id="GO:0009401">
    <property type="term" value="P:phosphoenolpyruvate-dependent sugar phosphotransferase system"/>
    <property type="evidence" value="ECO:0007669"/>
    <property type="project" value="UniProtKB-KW"/>
</dbReference>
<evidence type="ECO:0000313" key="9">
    <source>
        <dbReference type="EMBL" id="AQS53772.1"/>
    </source>
</evidence>
<dbReference type="GO" id="GO:0016301">
    <property type="term" value="F:kinase activity"/>
    <property type="evidence" value="ECO:0007669"/>
    <property type="project" value="UniProtKB-KW"/>
</dbReference>
<dbReference type="PANTHER" id="PTHR33799">
    <property type="entry name" value="PTS PERMEASE-RELATED-RELATED"/>
    <property type="match status" value="1"/>
</dbReference>
<keyword evidence="3" id="KW-0963">Cytoplasm</keyword>
<dbReference type="SUPFAM" id="SSF53062">
    <property type="entry name" value="PTS system fructose IIA component-like"/>
    <property type="match status" value="1"/>
</dbReference>
<evidence type="ECO:0000256" key="2">
    <source>
        <dbReference type="ARBA" id="ARBA00022448"/>
    </source>
</evidence>
<evidence type="ECO:0000256" key="1">
    <source>
        <dbReference type="ARBA" id="ARBA00004496"/>
    </source>
</evidence>
<dbReference type="GO" id="GO:0005737">
    <property type="term" value="C:cytoplasm"/>
    <property type="evidence" value="ECO:0007669"/>
    <property type="project" value="UniProtKB-SubCell"/>
</dbReference>
<feature type="domain" description="PTS EIIA type-4" evidence="8">
    <location>
        <begin position="1"/>
        <end position="126"/>
    </location>
</feature>
<dbReference type="GO" id="GO:0016020">
    <property type="term" value="C:membrane"/>
    <property type="evidence" value="ECO:0007669"/>
    <property type="project" value="InterPro"/>
</dbReference>
<dbReference type="InterPro" id="IPR033887">
    <property type="entry name" value="PTS_IIA_man"/>
</dbReference>
<keyword evidence="2" id="KW-0813">Transport</keyword>
<dbReference type="CDD" id="cd00006">
    <property type="entry name" value="PTS_IIA_man"/>
    <property type="match status" value="1"/>
</dbReference>
<dbReference type="InterPro" id="IPR036662">
    <property type="entry name" value="PTS_EIIA_man-typ_sf"/>
</dbReference>
<keyword evidence="6" id="KW-0598">Phosphotransferase system</keyword>
<keyword evidence="4" id="KW-0762">Sugar transport</keyword>
<dbReference type="InterPro" id="IPR051471">
    <property type="entry name" value="Bacterial_PTS_sugar_comp"/>
</dbReference>
<evidence type="ECO:0000256" key="6">
    <source>
        <dbReference type="ARBA" id="ARBA00022683"/>
    </source>
</evidence>
<evidence type="ECO:0000256" key="3">
    <source>
        <dbReference type="ARBA" id="ARBA00022490"/>
    </source>
</evidence>
<dbReference type="STRING" id="708126.BW727_101405"/>
<comment type="subcellular location">
    <subcellularLocation>
        <location evidence="1">Cytoplasm</location>
    </subcellularLocation>
</comment>
<dbReference type="Pfam" id="PF03610">
    <property type="entry name" value="EIIA-man"/>
    <property type="match status" value="1"/>
</dbReference>
<gene>
    <name evidence="9" type="primary">manX_1</name>
    <name evidence="9" type="ORF">BW727_101405</name>
</gene>
<sequence length="147" mass="16006">MIGCVITGHGEFAPGMLKALQMIAGPQEKLEIVAFKEGEPLEEYESEVRQAIAHTLEETEGVIVFSDLLGGTPFRTAMLAAADFKNVQVLTGTNLPMLIEISMLRMFETDAVNLATRATEIGKEGVQHVRLSDLEPESQDTEDSEGI</sequence>
<keyword evidence="10" id="KW-1185">Reference proteome</keyword>
<evidence type="ECO:0000259" key="8">
    <source>
        <dbReference type="PROSITE" id="PS51096"/>
    </source>
</evidence>
<organism evidence="9 10">
    <name type="scientific">Jeotgalibaca dankookensis</name>
    <dbReference type="NCBI Taxonomy" id="708126"/>
    <lineage>
        <taxon>Bacteria</taxon>
        <taxon>Bacillati</taxon>
        <taxon>Bacillota</taxon>
        <taxon>Bacilli</taxon>
        <taxon>Lactobacillales</taxon>
        <taxon>Carnobacteriaceae</taxon>
        <taxon>Jeotgalibaca</taxon>
    </lineage>
</organism>
<dbReference type="KEGG" id="jda:BW727_101405"/>
<reference evidence="9 10" key="1">
    <citation type="journal article" date="2014" name="Int. J. Syst. Evol. Microbiol.">
        <title>Jeotgalibaca dankookensis gen. nov., sp. nov., a member of the family Carnobacteriaceae, isolated from seujeot (Korean traditional food).</title>
        <authorList>
            <person name="Lee D.G."/>
            <person name="Trujillo M.E."/>
            <person name="Kang H."/>
            <person name="Ahn T.Y."/>
        </authorList>
    </citation>
    <scope>NUCLEOTIDE SEQUENCE [LARGE SCALE GENOMIC DNA]</scope>
    <source>
        <strain evidence="9 10">EX-07</strain>
    </source>
</reference>
<dbReference type="RefSeq" id="WP_062470339.1">
    <property type="nucleotide sequence ID" value="NZ_BBYN01000019.1"/>
</dbReference>
<evidence type="ECO:0000256" key="5">
    <source>
        <dbReference type="ARBA" id="ARBA00022679"/>
    </source>
</evidence>
<name>A0A1S6IQE6_9LACT</name>
<proteinExistence type="predicted"/>
<dbReference type="InterPro" id="IPR004701">
    <property type="entry name" value="PTS_EIIA_man-typ"/>
</dbReference>
<evidence type="ECO:0000256" key="7">
    <source>
        <dbReference type="ARBA" id="ARBA00022777"/>
    </source>
</evidence>
<dbReference type="Gene3D" id="3.40.50.510">
    <property type="entry name" value="Phosphotransferase system, mannose-type IIA component"/>
    <property type="match status" value="1"/>
</dbReference>
<dbReference type="NCBIfam" id="NF040761">
    <property type="entry name" value="AgaF"/>
    <property type="match status" value="1"/>
</dbReference>
<protein>
    <submittedName>
        <fullName evidence="9">PTS system mannose-specific EIIAB component</fullName>
    </submittedName>
</protein>